<evidence type="ECO:0000313" key="7">
    <source>
        <dbReference type="EMBL" id="KAK3900946.1"/>
    </source>
</evidence>
<feature type="region of interest" description="Disordered" evidence="5">
    <location>
        <begin position="187"/>
        <end position="222"/>
    </location>
</feature>
<keyword evidence="2 6" id="KW-0812">Transmembrane</keyword>
<dbReference type="GO" id="GO:0071944">
    <property type="term" value="C:cell periphery"/>
    <property type="evidence" value="ECO:0007669"/>
    <property type="project" value="UniProtKB-ARBA"/>
</dbReference>
<evidence type="ECO:0000256" key="5">
    <source>
        <dbReference type="SAM" id="MobiDB-lite"/>
    </source>
</evidence>
<evidence type="ECO:0000256" key="2">
    <source>
        <dbReference type="ARBA" id="ARBA00022692"/>
    </source>
</evidence>
<comment type="subcellular location">
    <subcellularLocation>
        <location evidence="1">Membrane</location>
        <topology evidence="1">Single-pass membrane protein</topology>
    </subcellularLocation>
</comment>
<reference evidence="7" key="1">
    <citation type="journal article" date="2023" name="Mol. Phylogenet. Evol.">
        <title>Genome-scale phylogeny and comparative genomics of the fungal order Sordariales.</title>
        <authorList>
            <person name="Hensen N."/>
            <person name="Bonometti L."/>
            <person name="Westerberg I."/>
            <person name="Brannstrom I.O."/>
            <person name="Guillou S."/>
            <person name="Cros-Aarteil S."/>
            <person name="Calhoun S."/>
            <person name="Haridas S."/>
            <person name="Kuo A."/>
            <person name="Mondo S."/>
            <person name="Pangilinan J."/>
            <person name="Riley R."/>
            <person name="LaButti K."/>
            <person name="Andreopoulos B."/>
            <person name="Lipzen A."/>
            <person name="Chen C."/>
            <person name="Yan M."/>
            <person name="Daum C."/>
            <person name="Ng V."/>
            <person name="Clum A."/>
            <person name="Steindorff A."/>
            <person name="Ohm R.A."/>
            <person name="Martin F."/>
            <person name="Silar P."/>
            <person name="Natvig D.O."/>
            <person name="Lalanne C."/>
            <person name="Gautier V."/>
            <person name="Ament-Velasquez S.L."/>
            <person name="Kruys A."/>
            <person name="Hutchinson M.I."/>
            <person name="Powell A.J."/>
            <person name="Barry K."/>
            <person name="Miller A.N."/>
            <person name="Grigoriev I.V."/>
            <person name="Debuchy R."/>
            <person name="Gladieux P."/>
            <person name="Hiltunen Thoren M."/>
            <person name="Johannesson H."/>
        </authorList>
    </citation>
    <scope>NUCLEOTIDE SEQUENCE</scope>
    <source>
        <strain evidence="7">CBS 103.79</strain>
    </source>
</reference>
<reference evidence="7" key="2">
    <citation type="submission" date="2023-05" db="EMBL/GenBank/DDBJ databases">
        <authorList>
            <consortium name="Lawrence Berkeley National Laboratory"/>
            <person name="Steindorff A."/>
            <person name="Hensen N."/>
            <person name="Bonometti L."/>
            <person name="Westerberg I."/>
            <person name="Brannstrom I.O."/>
            <person name="Guillou S."/>
            <person name="Cros-Aarteil S."/>
            <person name="Calhoun S."/>
            <person name="Haridas S."/>
            <person name="Kuo A."/>
            <person name="Mondo S."/>
            <person name="Pangilinan J."/>
            <person name="Riley R."/>
            <person name="Labutti K."/>
            <person name="Andreopoulos B."/>
            <person name="Lipzen A."/>
            <person name="Chen C."/>
            <person name="Yanf M."/>
            <person name="Daum C."/>
            <person name="Ng V."/>
            <person name="Clum A."/>
            <person name="Ohm R."/>
            <person name="Martin F."/>
            <person name="Silar P."/>
            <person name="Natvig D."/>
            <person name="Lalanne C."/>
            <person name="Gautier V."/>
            <person name="Ament-Velasquez S.L."/>
            <person name="Kruys A."/>
            <person name="Hutchinson M.I."/>
            <person name="Powell A.J."/>
            <person name="Barry K."/>
            <person name="Miller A.N."/>
            <person name="Grigoriev I.V."/>
            <person name="Debuchy R."/>
            <person name="Gladieux P."/>
            <person name="Thoren M.H."/>
            <person name="Johannesson H."/>
        </authorList>
    </citation>
    <scope>NUCLEOTIDE SEQUENCE</scope>
    <source>
        <strain evidence="7">CBS 103.79</strain>
    </source>
</reference>
<feature type="region of interest" description="Disordered" evidence="5">
    <location>
        <begin position="344"/>
        <end position="365"/>
    </location>
</feature>
<dbReference type="Proteomes" id="UP001303889">
    <property type="component" value="Unassembled WGS sequence"/>
</dbReference>
<dbReference type="AlphaFoldDB" id="A0AAN6MHH5"/>
<sequence length="370" mass="37559">MAFTSRDRVVLGPLTTVFIPPAPCSIAVGLCTTCDVAWWGQTCALMTVQDDPGCWPPTTDGVPEPTPPLLGWGFYSPGLECPAGYTSACTEIAGQSAAGGWKAQYQMLPGETFVGCCPPGFRCDNLSGQTCLMRAKSTTLPTVSCETGASNNFGFTTLPNGRVNTLNLYAPMIQLAFQSSDRTALTTTSSSTSTANTSSSTTTTTSTTTASLTPSTTPPPSTSLTPGAIAGIAVSASAVLILLILAAAMLIWRRRQRDRPATANPPPTYNSESQGPKNLTHYYAGDTAELGPGHGRAEVPGEGVGRVEMAGREGGAGSVVWGVLGGAAMVAVLPDCRGGGGGGWEGGGRGGGGGGGVGGDAGGDLWVVTR</sequence>
<evidence type="ECO:0000256" key="1">
    <source>
        <dbReference type="ARBA" id="ARBA00004167"/>
    </source>
</evidence>
<organism evidence="7 8">
    <name type="scientific">Staphylotrichum tortipilum</name>
    <dbReference type="NCBI Taxonomy" id="2831512"/>
    <lineage>
        <taxon>Eukaryota</taxon>
        <taxon>Fungi</taxon>
        <taxon>Dikarya</taxon>
        <taxon>Ascomycota</taxon>
        <taxon>Pezizomycotina</taxon>
        <taxon>Sordariomycetes</taxon>
        <taxon>Sordariomycetidae</taxon>
        <taxon>Sordariales</taxon>
        <taxon>Chaetomiaceae</taxon>
        <taxon>Staphylotrichum</taxon>
    </lineage>
</organism>
<feature type="transmembrane region" description="Helical" evidence="6">
    <location>
        <begin position="228"/>
        <end position="252"/>
    </location>
</feature>
<keyword evidence="4 6" id="KW-0472">Membrane</keyword>
<keyword evidence="3 6" id="KW-1133">Transmembrane helix</keyword>
<dbReference type="InterPro" id="IPR051694">
    <property type="entry name" value="Immunoregulatory_rcpt-like"/>
</dbReference>
<name>A0AAN6MHH5_9PEZI</name>
<feature type="compositionally biased region" description="Gly residues" evidence="5">
    <location>
        <begin position="344"/>
        <end position="362"/>
    </location>
</feature>
<evidence type="ECO:0000256" key="4">
    <source>
        <dbReference type="ARBA" id="ARBA00023136"/>
    </source>
</evidence>
<gene>
    <name evidence="7" type="ORF">C8A05DRAFT_16806</name>
</gene>
<comment type="caution">
    <text evidence="7">The sequence shown here is derived from an EMBL/GenBank/DDBJ whole genome shotgun (WGS) entry which is preliminary data.</text>
</comment>
<feature type="compositionally biased region" description="Low complexity" evidence="5">
    <location>
        <begin position="187"/>
        <end position="215"/>
    </location>
</feature>
<dbReference type="EMBL" id="MU855623">
    <property type="protein sequence ID" value="KAK3900946.1"/>
    <property type="molecule type" value="Genomic_DNA"/>
</dbReference>
<dbReference type="PANTHER" id="PTHR15549">
    <property type="entry name" value="PAIRED IMMUNOGLOBULIN-LIKE TYPE 2 RECEPTOR"/>
    <property type="match status" value="1"/>
</dbReference>
<accession>A0AAN6MHH5</accession>
<evidence type="ECO:0000313" key="8">
    <source>
        <dbReference type="Proteomes" id="UP001303889"/>
    </source>
</evidence>
<protein>
    <submittedName>
        <fullName evidence="7">Uncharacterized protein</fullName>
    </submittedName>
</protein>
<evidence type="ECO:0000256" key="6">
    <source>
        <dbReference type="SAM" id="Phobius"/>
    </source>
</evidence>
<keyword evidence="8" id="KW-1185">Reference proteome</keyword>
<evidence type="ECO:0000256" key="3">
    <source>
        <dbReference type="ARBA" id="ARBA00022989"/>
    </source>
</evidence>
<feature type="region of interest" description="Disordered" evidence="5">
    <location>
        <begin position="258"/>
        <end position="280"/>
    </location>
</feature>
<dbReference type="GO" id="GO:0016020">
    <property type="term" value="C:membrane"/>
    <property type="evidence" value="ECO:0007669"/>
    <property type="project" value="UniProtKB-SubCell"/>
</dbReference>
<proteinExistence type="predicted"/>